<comment type="caution">
    <text evidence="1">The sequence shown here is derived from an EMBL/GenBank/DDBJ whole genome shotgun (WGS) entry which is preliminary data.</text>
</comment>
<dbReference type="Proteomes" id="UP000887159">
    <property type="component" value="Unassembled WGS sequence"/>
</dbReference>
<proteinExistence type="predicted"/>
<accession>A0A8X6VJY3</accession>
<gene>
    <name evidence="1" type="primary">NCL1_22198</name>
    <name evidence="1" type="ORF">TNCV_1463381</name>
</gene>
<sequence>MPPRRNTEKFQQHTEFDRARIISLREGGFSYRATGGRVQRKSSTVMRVWKQWTDGYQTTRKTGIGQRKLTSACNNRYLLRMEVNDRTAFSRHLAVRWSTVTGVLMSASSIHVRLLHRGL</sequence>
<evidence type="ECO:0008006" key="3">
    <source>
        <dbReference type="Google" id="ProtNLM"/>
    </source>
</evidence>
<name>A0A8X6VJY3_TRICX</name>
<organism evidence="1 2">
    <name type="scientific">Trichonephila clavipes</name>
    <name type="common">Golden silk orbweaver</name>
    <name type="synonym">Nephila clavipes</name>
    <dbReference type="NCBI Taxonomy" id="2585209"/>
    <lineage>
        <taxon>Eukaryota</taxon>
        <taxon>Metazoa</taxon>
        <taxon>Ecdysozoa</taxon>
        <taxon>Arthropoda</taxon>
        <taxon>Chelicerata</taxon>
        <taxon>Arachnida</taxon>
        <taxon>Araneae</taxon>
        <taxon>Araneomorphae</taxon>
        <taxon>Entelegynae</taxon>
        <taxon>Araneoidea</taxon>
        <taxon>Nephilidae</taxon>
        <taxon>Trichonephila</taxon>
    </lineage>
</organism>
<dbReference type="EMBL" id="BMAU01021297">
    <property type="protein sequence ID" value="GFY10448.1"/>
    <property type="molecule type" value="Genomic_DNA"/>
</dbReference>
<keyword evidence="2" id="KW-1185">Reference proteome</keyword>
<dbReference type="AlphaFoldDB" id="A0A8X6VJY3"/>
<reference evidence="1" key="1">
    <citation type="submission" date="2020-08" db="EMBL/GenBank/DDBJ databases">
        <title>Multicomponent nature underlies the extraordinary mechanical properties of spider dragline silk.</title>
        <authorList>
            <person name="Kono N."/>
            <person name="Nakamura H."/>
            <person name="Mori M."/>
            <person name="Yoshida Y."/>
            <person name="Ohtoshi R."/>
            <person name="Malay A.D."/>
            <person name="Moran D.A.P."/>
            <person name="Tomita M."/>
            <person name="Numata K."/>
            <person name="Arakawa K."/>
        </authorList>
    </citation>
    <scope>NUCLEOTIDE SEQUENCE</scope>
</reference>
<evidence type="ECO:0000313" key="1">
    <source>
        <dbReference type="EMBL" id="GFY10448.1"/>
    </source>
</evidence>
<evidence type="ECO:0000313" key="2">
    <source>
        <dbReference type="Proteomes" id="UP000887159"/>
    </source>
</evidence>
<protein>
    <recommendedName>
        <fullName evidence="3">Transposase</fullName>
    </recommendedName>
</protein>